<feature type="domain" description="Formiminotransferase N-terminal subdomain" evidence="1">
    <location>
        <begin position="15"/>
        <end position="201"/>
    </location>
</feature>
<dbReference type="InterPro" id="IPR037064">
    <property type="entry name" value="Formiminotransferase_N_sf"/>
</dbReference>
<dbReference type="InterPro" id="IPR022384">
    <property type="entry name" value="FormiminoTrfase_cat_dom_sf"/>
</dbReference>
<reference evidence="3" key="1">
    <citation type="submission" date="2025-08" db="UniProtKB">
        <authorList>
            <consortium name="RefSeq"/>
        </authorList>
    </citation>
    <scope>IDENTIFICATION</scope>
    <source>
        <tissue evidence="3">Sperm</tissue>
    </source>
</reference>
<evidence type="ECO:0000259" key="1">
    <source>
        <dbReference type="SMART" id="SM01222"/>
    </source>
</evidence>
<dbReference type="CTD" id="348751"/>
<dbReference type="InterPro" id="IPR012886">
    <property type="entry name" value="Formiminotransferase_N"/>
</dbReference>
<dbReference type="Pfam" id="PF07837">
    <property type="entry name" value="FTCD_N"/>
    <property type="match status" value="1"/>
</dbReference>
<dbReference type="PANTHER" id="PTHR12234">
    <property type="entry name" value="FORMIMINOTRANSFERASE-CYCLODEAMINASE"/>
    <property type="match status" value="1"/>
</dbReference>
<dbReference type="SUPFAM" id="SSF55116">
    <property type="entry name" value="Formiminotransferase domain of formiminotransferase-cyclodeaminase"/>
    <property type="match status" value="1"/>
</dbReference>
<dbReference type="PANTHER" id="PTHR12234:SF1">
    <property type="entry name" value="FORMIMINOTRANSFERASE N-TERMINAL SUBDOMAIN-CONTAINING PROTEIN"/>
    <property type="match status" value="1"/>
</dbReference>
<dbReference type="SMART" id="SM01222">
    <property type="entry name" value="FTCD_N"/>
    <property type="match status" value="1"/>
</dbReference>
<organism evidence="2 3">
    <name type="scientific">Petromyzon marinus</name>
    <name type="common">Sea lamprey</name>
    <dbReference type="NCBI Taxonomy" id="7757"/>
    <lineage>
        <taxon>Eukaryota</taxon>
        <taxon>Metazoa</taxon>
        <taxon>Chordata</taxon>
        <taxon>Craniata</taxon>
        <taxon>Vertebrata</taxon>
        <taxon>Cyclostomata</taxon>
        <taxon>Hyperoartia</taxon>
        <taxon>Petromyzontiformes</taxon>
        <taxon>Petromyzontidae</taxon>
        <taxon>Petromyzon</taxon>
    </lineage>
</organism>
<dbReference type="Gene3D" id="3.30.990.10">
    <property type="entry name" value="Formiminotransferase, N-terminal subdomain"/>
    <property type="match status" value="1"/>
</dbReference>
<dbReference type="GO" id="GO:0016740">
    <property type="term" value="F:transferase activity"/>
    <property type="evidence" value="ECO:0007669"/>
    <property type="project" value="InterPro"/>
</dbReference>
<protein>
    <submittedName>
        <fullName evidence="3">Formiminotransferase N-terminal subdomain-containing protein</fullName>
    </submittedName>
</protein>
<gene>
    <name evidence="3" type="primary">FTCDNL1</name>
</gene>
<keyword evidence="2" id="KW-1185">Reference proteome</keyword>
<name>A0AAJ7T8L6_PETMA</name>
<dbReference type="AlphaFoldDB" id="A0AAJ7T8L6"/>
<evidence type="ECO:0000313" key="3">
    <source>
        <dbReference type="RefSeq" id="XP_032813267.1"/>
    </source>
</evidence>
<evidence type="ECO:0000313" key="2">
    <source>
        <dbReference type="Proteomes" id="UP001318040"/>
    </source>
</evidence>
<dbReference type="RefSeq" id="XP_032813267.1">
    <property type="nucleotide sequence ID" value="XM_032957376.1"/>
</dbReference>
<dbReference type="Proteomes" id="UP001318040">
    <property type="component" value="Chromosome 19"/>
</dbReference>
<dbReference type="InterPro" id="IPR051623">
    <property type="entry name" value="FTCD"/>
</dbReference>
<sequence length="346" mass="36505">MAAARDQAVMSRPLRLAVSLLNVSGARDPKLVEAVAWAALQTPHGRLFPNATVLNVFADPEYNRSVITVVAPVETLGESLVSACVRACALIDVSAHSGGHPCLGSVDLVPVHPLSDSVGLRECGRVAQAVARELTLQVPGASVFLFGWADDPGRRSLVSRRREWAWYRGPGQTAAEVAPPVPDVGPVPGPRYGITGVGATPYVMNCNVTIDSTDLRLGRRIARALRASSPGGLPGVEAMAFPHEGRVEVACNVRCFGSLQEEEDNARGATGGADGGASDHVPASRFEYTEPARVEARVRELAAGAGVGLVGTALVGFMPGRCLRLAEEAIAAGVPDFWRRREGRHM</sequence>
<dbReference type="InterPro" id="IPR037070">
    <property type="entry name" value="Formiminotransferase_C_sf"/>
</dbReference>
<dbReference type="GO" id="GO:0005542">
    <property type="term" value="F:folic acid binding"/>
    <property type="evidence" value="ECO:0007669"/>
    <property type="project" value="InterPro"/>
</dbReference>
<accession>A0AAJ7T8L6</accession>
<dbReference type="Gene3D" id="3.30.70.670">
    <property type="entry name" value="Formiminotransferase, C-terminal subdomain"/>
    <property type="match status" value="1"/>
</dbReference>
<proteinExistence type="predicted"/>
<dbReference type="KEGG" id="pmrn:116943982"/>